<organism evidence="1">
    <name type="scientific">uncultured marine virus</name>
    <dbReference type="NCBI Taxonomy" id="186617"/>
    <lineage>
        <taxon>Viruses</taxon>
        <taxon>environmental samples</taxon>
    </lineage>
</organism>
<name>A0A0F7L976_9VIRU</name>
<reference evidence="1" key="2">
    <citation type="submission" date="2015-03" db="EMBL/GenBank/DDBJ databases">
        <authorList>
            <person name="Chow C.-E.T."/>
            <person name="Winget D.M."/>
            <person name="White R.A.III."/>
            <person name="Hallam S.J."/>
            <person name="Suttle C.A."/>
        </authorList>
    </citation>
    <scope>NUCLEOTIDE SEQUENCE</scope>
    <source>
        <strain evidence="1">Oxic1_8</strain>
    </source>
</reference>
<accession>A0A0F7L976</accession>
<sequence>MTVAATTTIRDEPQILITLLGPDGGDWPTAAEEVDFLIPRRLARVTGGGQLNAIAFDWALERSDDRLVDAVTPTGYDRIVDVHAYSPDTGKTRRLCWGKLGDQSHYLNENTEAVRPSARIEPWLIGEQKTNGYFVRFDASTKYQVDGPLVFNPEFDNRILGNRASELLGTAYWWLDPETARTPAAATRAGVTAQRWTLPQVVHTLCRMLNPLEPYVRNPDLTDLEAVLVSTDVDAAELVRNVSLDSDLWLSECLDQVLEPLGFGWFLEFDDDVATTGIDKLHTRFKFYKLGFGTQRKVFLQRPGTEAISREKTNVADYHANISLSDLANQIEGFTSSLVVESSFELYPTWAIASDDDTQDELNTKEKRANGVVHRQYVLNEDGGINNVRTVPTTATDLDGILTEPHPVDGARVLPIRRRRFLPALTEGLERGTTANNADSDRELIGRSGFLLEYKQRHFDPINLLGDYDASANTPDLDTAPADIVKYDTYTVSVAGTFFATAVTPGDILVAQQDDPTVEAHWLIVSGDVGDPDYTSPNAGTWAPVDWPFEVLDDRCGIRFTGPVRPELWTQLQNFPDDPPIRLTCSIESDFARHKIATKQASSPQADTVRSILDLSSRFHVRRVDSTSTLYADRHPAITLTVAGSAPDAVFHVAAAPVVPLQVGDRFAVTGSTGNDGLYTVDDIVGDTEIFTLETIPDATADGNLALFTREIDDTRELEAYLEHVRNWDDSAELSVSVTLDAIDHADYGLGDLITSVEGRNLSLDANSPSAGTARFPQVVGISLELQGATQKTELILESFKLERFSFEREA</sequence>
<evidence type="ECO:0000313" key="1">
    <source>
        <dbReference type="EMBL" id="AKH48440.1"/>
    </source>
</evidence>
<protein>
    <submittedName>
        <fullName evidence="1">Uncharacterized protein</fullName>
    </submittedName>
</protein>
<proteinExistence type="predicted"/>
<dbReference type="EMBL" id="KR029603">
    <property type="protein sequence ID" value="AKH48440.1"/>
    <property type="molecule type" value="Genomic_DNA"/>
</dbReference>
<reference evidence="1" key="1">
    <citation type="journal article" date="2015" name="Front. Microbiol.">
        <title>Combining genomic sequencing methods to explore viral diversity and reveal potential virus-host interactions.</title>
        <authorList>
            <person name="Chow C.E."/>
            <person name="Winget D.M."/>
            <person name="White R.A.III."/>
            <person name="Hallam S.J."/>
            <person name="Suttle C.A."/>
        </authorList>
    </citation>
    <scope>NUCLEOTIDE SEQUENCE</scope>
    <source>
        <strain evidence="1">Oxic1_8</strain>
    </source>
</reference>